<comment type="caution">
    <text evidence="2">The sequence shown here is derived from an EMBL/GenBank/DDBJ whole genome shotgun (WGS) entry which is preliminary data.</text>
</comment>
<name>A0A5N5RLX1_9BIFI</name>
<feature type="chain" id="PRO_5038489820" evidence="1">
    <location>
        <begin position="22"/>
        <end position="229"/>
    </location>
</feature>
<dbReference type="PROSITE" id="PS51257">
    <property type="entry name" value="PROKAR_LIPOPROTEIN"/>
    <property type="match status" value="1"/>
</dbReference>
<dbReference type="AlphaFoldDB" id="A0A5N5RLX1"/>
<reference evidence="2 3" key="1">
    <citation type="journal article" date="2019" name="Int. J. Syst. Evol. Microbiol.">
        <title>Bifidobacterium jacchi sp. nov., isolated from the faeces of a baby common marmoset (Callithrix jacchus).</title>
        <authorList>
            <person name="Modesto M."/>
            <person name="Watanabe K."/>
            <person name="Arita M."/>
            <person name="Satti M."/>
            <person name="Oki K."/>
            <person name="Sciavilla P."/>
            <person name="Patavino C."/>
            <person name="Camma C."/>
            <person name="Michelini S."/>
            <person name="Sgorbati B."/>
            <person name="Mattarelli P."/>
        </authorList>
    </citation>
    <scope>NUCLEOTIDE SEQUENCE [LARGE SCALE GENOMIC DNA]</scope>
    <source>
        <strain evidence="2 3">MRM 9.3</strain>
    </source>
</reference>
<accession>A0A5N5RLX1</accession>
<evidence type="ECO:0000313" key="2">
    <source>
        <dbReference type="EMBL" id="KAB5607949.1"/>
    </source>
</evidence>
<proteinExistence type="predicted"/>
<evidence type="ECO:0000313" key="3">
    <source>
        <dbReference type="Proteomes" id="UP000326336"/>
    </source>
</evidence>
<keyword evidence="1" id="KW-0732">Signal</keyword>
<sequence>MKAAAAVAVSALILVSSGCGVSESATSSHVESGERWASSMQDFAKIILKENGSVMGDVQKAAVERVAKTGKVSIADYETGLSGYRQCLLDKGYKEIIFVDMGNGMKAETSHKEGTEEQEERYSADSISCFSTHSGSISALYEYQVGNPSLIKDHYQAVAECLKQRGLVESSYTGKQYKKESEAAATVESNESDNWPFSYDKSDQTEANICKYANGETETDESWPIEQLW</sequence>
<evidence type="ECO:0000256" key="1">
    <source>
        <dbReference type="SAM" id="SignalP"/>
    </source>
</evidence>
<keyword evidence="3" id="KW-1185">Reference proteome</keyword>
<gene>
    <name evidence="2" type="ORF">EHS19_03220</name>
</gene>
<dbReference type="EMBL" id="RQSP01000006">
    <property type="protein sequence ID" value="KAB5607949.1"/>
    <property type="molecule type" value="Genomic_DNA"/>
</dbReference>
<organism evidence="2 3">
    <name type="scientific">Bifidobacterium jacchi</name>
    <dbReference type="NCBI Taxonomy" id="2490545"/>
    <lineage>
        <taxon>Bacteria</taxon>
        <taxon>Bacillati</taxon>
        <taxon>Actinomycetota</taxon>
        <taxon>Actinomycetes</taxon>
        <taxon>Bifidobacteriales</taxon>
        <taxon>Bifidobacteriaceae</taxon>
        <taxon>Bifidobacterium</taxon>
    </lineage>
</organism>
<protein>
    <submittedName>
        <fullName evidence="2">Uncharacterized protein</fullName>
    </submittedName>
</protein>
<feature type="signal peptide" evidence="1">
    <location>
        <begin position="1"/>
        <end position="21"/>
    </location>
</feature>
<dbReference type="Proteomes" id="UP000326336">
    <property type="component" value="Unassembled WGS sequence"/>
</dbReference>